<reference evidence="3 4" key="1">
    <citation type="submission" date="2023-08" db="EMBL/GenBank/DDBJ databases">
        <authorList>
            <person name="Folkvardsen B D."/>
            <person name="Norman A."/>
        </authorList>
    </citation>
    <scope>NUCLEOTIDE SEQUENCE [LARGE SCALE GENOMIC DNA]</scope>
    <source>
        <strain evidence="3 4">Mu0053</strain>
    </source>
</reference>
<dbReference type="InterPro" id="IPR016039">
    <property type="entry name" value="Thiolase-like"/>
</dbReference>
<dbReference type="Gene3D" id="3.40.47.10">
    <property type="match status" value="1"/>
</dbReference>
<evidence type="ECO:0000313" key="4">
    <source>
        <dbReference type="Proteomes" id="UP001190465"/>
    </source>
</evidence>
<dbReference type="InterPro" id="IPR052513">
    <property type="entry name" value="Thioester_dehydratase-like"/>
</dbReference>
<dbReference type="Pfam" id="PF01796">
    <property type="entry name" value="OB_ChsH2_C"/>
    <property type="match status" value="1"/>
</dbReference>
<dbReference type="Pfam" id="PF12172">
    <property type="entry name" value="zf-ChsH2"/>
    <property type="match status" value="1"/>
</dbReference>
<evidence type="ECO:0000313" key="3">
    <source>
        <dbReference type="EMBL" id="CAJ1499076.1"/>
    </source>
</evidence>
<name>A0ABM9LHH8_9MYCO</name>
<dbReference type="PANTHER" id="PTHR34075">
    <property type="entry name" value="BLR3430 PROTEIN"/>
    <property type="match status" value="1"/>
</dbReference>
<keyword evidence="4" id="KW-1185">Reference proteome</keyword>
<sequence length="441" mass="45797">MTGLLGYSTYVPAHRLGKRVVAGYDEDSTTMAVAAAAELVQGAAAPAALYLATSSPAYADKTNASAVHAALGLPAEAFAADMCGTGRSAFAAIRSAAQTGGLVVSADVRVGRPGSADEKLGGDGAAALLFGAGEPIAEVLATASRTEEFLDRWRAPLQPTGQQWEERFGFERYAPLIRATVAAALDAAGLSDVDHVALACPNSAVVKRAATLVKGQKSVVTSPLGFSGSADATLALCAVLDRADPGDTIVMVSATDGCDALVLRTTAALAERRQRRPLVEQRSGGRPVPHLTYLSWRGLVDLEPPRRPEPERAAAPPAGRAAEWKFGFTGSRCTACDFVHLPPVRVCRSCGIPDDMAPVPAAGLSGAVATYTVDHLAFSPSPPMVQAAVNVDGGGRCTLEVADADPDQLSVGARVGFTFRRLFTAGDVHDYFWKAVLLDGQ</sequence>
<dbReference type="SUPFAM" id="SSF50249">
    <property type="entry name" value="Nucleic acid-binding proteins"/>
    <property type="match status" value="1"/>
</dbReference>
<evidence type="ECO:0000259" key="1">
    <source>
        <dbReference type="Pfam" id="PF01796"/>
    </source>
</evidence>
<accession>A0ABM9LHH8</accession>
<dbReference type="PANTHER" id="PTHR34075:SF5">
    <property type="entry name" value="BLR3430 PROTEIN"/>
    <property type="match status" value="1"/>
</dbReference>
<gene>
    <name evidence="3" type="ORF">MU0053_001321</name>
</gene>
<dbReference type="InterPro" id="IPR012340">
    <property type="entry name" value="NA-bd_OB-fold"/>
</dbReference>
<feature type="domain" description="ChsH2 C-terminal OB-fold" evidence="1">
    <location>
        <begin position="359"/>
        <end position="419"/>
    </location>
</feature>
<evidence type="ECO:0000259" key="2">
    <source>
        <dbReference type="Pfam" id="PF12172"/>
    </source>
</evidence>
<dbReference type="InterPro" id="IPR022002">
    <property type="entry name" value="ChsH2_Znr"/>
</dbReference>
<dbReference type="RefSeq" id="WP_308481572.1">
    <property type="nucleotide sequence ID" value="NZ_OY726397.1"/>
</dbReference>
<organism evidence="3 4">
    <name type="scientific">[Mycobacterium] burgundiense</name>
    <dbReference type="NCBI Taxonomy" id="3064286"/>
    <lineage>
        <taxon>Bacteria</taxon>
        <taxon>Bacillati</taxon>
        <taxon>Actinomycetota</taxon>
        <taxon>Actinomycetes</taxon>
        <taxon>Mycobacteriales</taxon>
        <taxon>Mycobacteriaceae</taxon>
        <taxon>Mycolicibacterium</taxon>
    </lineage>
</organism>
<dbReference type="EMBL" id="OY726397">
    <property type="protein sequence ID" value="CAJ1499076.1"/>
    <property type="molecule type" value="Genomic_DNA"/>
</dbReference>
<protein>
    <submittedName>
        <fullName evidence="3">OB-fold domain-containing protein</fullName>
    </submittedName>
</protein>
<dbReference type="SUPFAM" id="SSF53901">
    <property type="entry name" value="Thiolase-like"/>
    <property type="match status" value="2"/>
</dbReference>
<proteinExistence type="predicted"/>
<dbReference type="Proteomes" id="UP001190465">
    <property type="component" value="Chromosome"/>
</dbReference>
<feature type="domain" description="ChsH2 rubredoxin-like zinc ribbon" evidence="2">
    <location>
        <begin position="328"/>
        <end position="351"/>
    </location>
</feature>
<dbReference type="InterPro" id="IPR002878">
    <property type="entry name" value="ChsH2_C"/>
</dbReference>